<dbReference type="FunCoup" id="H1Z478">
    <property type="interactions" value="3"/>
</dbReference>
<dbReference type="UniPathway" id="UPA00335"/>
<evidence type="ECO:0000259" key="11">
    <source>
        <dbReference type="PROSITE" id="PS51163"/>
    </source>
</evidence>
<dbReference type="InterPro" id="IPR041440">
    <property type="entry name" value="HypF_C"/>
</dbReference>
<dbReference type="InterPro" id="IPR001792">
    <property type="entry name" value="Acylphosphatase-like_dom"/>
</dbReference>
<dbReference type="Pfam" id="PF01300">
    <property type="entry name" value="Sua5_yciO_yrdC"/>
    <property type="match status" value="1"/>
</dbReference>
<comment type="catalytic activity">
    <reaction evidence="7">
        <text>C-terminal L-cysteinyl-[HypE protein] + carbamoyl phosphate + ATP + H2O = C-terminal S-carboxamide-L-cysteinyl-[HypE protein] + AMP + phosphate + diphosphate + H(+)</text>
        <dbReference type="Rhea" id="RHEA:55636"/>
        <dbReference type="Rhea" id="RHEA-COMP:14247"/>
        <dbReference type="Rhea" id="RHEA-COMP:14392"/>
        <dbReference type="ChEBI" id="CHEBI:15377"/>
        <dbReference type="ChEBI" id="CHEBI:15378"/>
        <dbReference type="ChEBI" id="CHEBI:30616"/>
        <dbReference type="ChEBI" id="CHEBI:33019"/>
        <dbReference type="ChEBI" id="CHEBI:43474"/>
        <dbReference type="ChEBI" id="CHEBI:58228"/>
        <dbReference type="ChEBI" id="CHEBI:76913"/>
        <dbReference type="ChEBI" id="CHEBI:139126"/>
        <dbReference type="ChEBI" id="CHEBI:456215"/>
    </reaction>
</comment>
<dbReference type="InterPro" id="IPR051060">
    <property type="entry name" value="Carbamoyltrans_HypF-like"/>
</dbReference>
<evidence type="ECO:0000256" key="9">
    <source>
        <dbReference type="PROSITE-ProRule" id="PRU00520"/>
    </source>
</evidence>
<dbReference type="InterPro" id="IPR004421">
    <property type="entry name" value="Carbamoyltransferase_HypF"/>
</dbReference>
<dbReference type="OrthoDB" id="371970at2157"/>
<dbReference type="GO" id="GO:0003998">
    <property type="term" value="F:acylphosphatase activity"/>
    <property type="evidence" value="ECO:0007669"/>
    <property type="project" value="UniProtKB-EC"/>
</dbReference>
<sequence length="737" mass="80008">MQKCGIIVVKGIVQGVGFRPFVYSLAEKYNISGSVQNLGSEVRVVACGDNFDSFLSEIGKGTPLSKIDSVDVLDYSGAAVSGFYIDKSSSGTLSGFIPADVSICDDCIDDIRDKNGRYFSYWATSCVNCGPRYSIILDVPYDRERTTMDEFPLCAGCRKEYEDPLSRRHHAQTIACRNCGPGLFLYDRSGNPVECTDPLEKAAEFLDAGHIMAIRGIGGFHIACTESSASCLKERLGRTEQALAIMAGRMSFIDSVAYVSDEEREILRGPEHPVVVLVKRERDSLCEVSNLDTIGIMLPYSGLHHLLFDNLKAPFLIMTSANSPGNPMITEYETALLKLRSSVDYFLTHNRVIKNRCDDSVVRDGYIIRMSRGYAPKRTSADLGGRCILAVGPELNSNITVYKGGFCYTSPHVGNVRNPSTLDYLKETVHKMTAITGAEYDIIAHDMHPQFLSTRYAKELSDISGAQLIPVQHHRAHIAAVCTKPCVGIAIDGVGLGDDGTVWGGEVFAGCVPELERVGHLETVDMPGGDLATRFPERMLYGILPDDLTAGILAGRGMSELELNVLDRQVKAGINVAKTSSTGRVLDAASALLGICREKTYDGEPAMKLEASASAGTPAKWEREFKTESGCRVFQTSSLLRRARAEYLSGTDVSDIAASFQYNLAAGIAEIAVESAGILGYDKVAVSGGVAYNKMIRETVINIIRSHDLIPVLNRDFPLGDGCISYGQAVYAGKMKG</sequence>
<keyword evidence="5" id="KW-0863">Zinc-finger</keyword>
<dbReference type="InterPro" id="IPR055128">
    <property type="entry name" value="HypF_C_2"/>
</dbReference>
<evidence type="ECO:0000256" key="3">
    <source>
        <dbReference type="ARBA" id="ARBA00022598"/>
    </source>
</evidence>
<evidence type="ECO:0000256" key="4">
    <source>
        <dbReference type="ARBA" id="ARBA00022723"/>
    </source>
</evidence>
<dbReference type="GO" id="GO:0008270">
    <property type="term" value="F:zinc ion binding"/>
    <property type="evidence" value="ECO:0007669"/>
    <property type="project" value="UniProtKB-KW"/>
</dbReference>
<dbReference type="GO" id="GO:0051604">
    <property type="term" value="P:protein maturation"/>
    <property type="evidence" value="ECO:0007669"/>
    <property type="project" value="TreeGrafter"/>
</dbReference>
<dbReference type="SUPFAM" id="SSF55821">
    <property type="entry name" value="YrdC/RibB"/>
    <property type="match status" value="1"/>
</dbReference>
<dbReference type="EC" id="6.2.-.-" evidence="8"/>
<dbReference type="SUPFAM" id="SSF54975">
    <property type="entry name" value="Acylphosphatase/BLUF domain-like"/>
    <property type="match status" value="1"/>
</dbReference>
<dbReference type="PATRIC" id="fig|937775.9.peg.2911"/>
<dbReference type="SUPFAM" id="SSF53067">
    <property type="entry name" value="Actin-like ATPase domain"/>
    <property type="match status" value="1"/>
</dbReference>
<dbReference type="PROSITE" id="PS51163">
    <property type="entry name" value="YRDC"/>
    <property type="match status" value="1"/>
</dbReference>
<evidence type="ECO:0000313" key="12">
    <source>
        <dbReference type="EMBL" id="EHQ36626.1"/>
    </source>
</evidence>
<evidence type="ECO:0000256" key="6">
    <source>
        <dbReference type="ARBA" id="ARBA00022833"/>
    </source>
</evidence>
<keyword evidence="9" id="KW-0378">Hydrolase</keyword>
<dbReference type="GO" id="GO:0016874">
    <property type="term" value="F:ligase activity"/>
    <property type="evidence" value="ECO:0007669"/>
    <property type="project" value="UniProtKB-UniRule"/>
</dbReference>
<dbReference type="PIRSF" id="PIRSF006256">
    <property type="entry name" value="CMPcnvr_hdrg_mat"/>
    <property type="match status" value="1"/>
</dbReference>
<comment type="pathway">
    <text evidence="1">Protein modification; [NiFe] hydrogenase maturation.</text>
</comment>
<dbReference type="EMBL" id="CM001436">
    <property type="protein sequence ID" value="EHQ36626.1"/>
    <property type="molecule type" value="Genomic_DNA"/>
</dbReference>
<protein>
    <recommendedName>
        <fullName evidence="8">Carbamoyltransferase</fullName>
        <ecNumber evidence="8">6.2.-.-</ecNumber>
    </recommendedName>
</protein>
<dbReference type="GO" id="GO:0003725">
    <property type="term" value="F:double-stranded RNA binding"/>
    <property type="evidence" value="ECO:0007669"/>
    <property type="project" value="InterPro"/>
</dbReference>
<dbReference type="InterPro" id="IPR011125">
    <property type="entry name" value="Znf_HypF"/>
</dbReference>
<evidence type="ECO:0000256" key="8">
    <source>
        <dbReference type="PIRNR" id="PIRNR006256"/>
    </source>
</evidence>
<dbReference type="RefSeq" id="WP_004079077.1">
    <property type="nucleotide sequence ID" value="NZ_CM001436.1"/>
</dbReference>
<evidence type="ECO:0000256" key="1">
    <source>
        <dbReference type="ARBA" id="ARBA00004711"/>
    </source>
</evidence>
<dbReference type="PANTHER" id="PTHR42959:SF1">
    <property type="entry name" value="CARBAMOYLTRANSFERASE HYPF"/>
    <property type="match status" value="1"/>
</dbReference>
<dbReference type="Gene3D" id="3.90.870.50">
    <property type="match status" value="1"/>
</dbReference>
<dbReference type="Gene3D" id="3.30.110.120">
    <property type="match status" value="1"/>
</dbReference>
<comment type="similarity">
    <text evidence="2 8">Belongs to the carbamoyltransferase HypF family.</text>
</comment>
<evidence type="ECO:0000256" key="5">
    <source>
        <dbReference type="ARBA" id="ARBA00022771"/>
    </source>
</evidence>
<dbReference type="InParanoid" id="H1Z478"/>
<dbReference type="PANTHER" id="PTHR42959">
    <property type="entry name" value="CARBAMOYLTRANSFERASE"/>
    <property type="match status" value="1"/>
</dbReference>
<dbReference type="NCBIfam" id="TIGR00143">
    <property type="entry name" value="hypF"/>
    <property type="match status" value="1"/>
</dbReference>
<organism evidence="12 13">
    <name type="scientific">Methanoplanus limicola DSM 2279</name>
    <dbReference type="NCBI Taxonomy" id="937775"/>
    <lineage>
        <taxon>Archaea</taxon>
        <taxon>Methanobacteriati</taxon>
        <taxon>Methanobacteriota</taxon>
        <taxon>Stenosarchaea group</taxon>
        <taxon>Methanomicrobia</taxon>
        <taxon>Methanomicrobiales</taxon>
        <taxon>Methanomicrobiaceae</taxon>
        <taxon>Methanoplanus</taxon>
    </lineage>
</organism>
<accession>H1Z478</accession>
<keyword evidence="6" id="KW-0862">Zinc</keyword>
<keyword evidence="13" id="KW-1185">Reference proteome</keyword>
<dbReference type="Gene3D" id="3.30.420.360">
    <property type="match status" value="1"/>
</dbReference>
<dbReference type="InterPro" id="IPR017945">
    <property type="entry name" value="DHBP_synth_RibB-like_a/b_dom"/>
</dbReference>
<proteinExistence type="inferred from homology"/>
<dbReference type="Pfam" id="PF22521">
    <property type="entry name" value="HypF_C_2"/>
    <property type="match status" value="1"/>
</dbReference>
<feature type="active site" evidence="9">
    <location>
        <position position="37"/>
    </location>
</feature>
<dbReference type="Pfam" id="PF07503">
    <property type="entry name" value="zf-HYPF"/>
    <property type="match status" value="2"/>
</dbReference>
<feature type="active site" evidence="9">
    <location>
        <position position="19"/>
    </location>
</feature>
<dbReference type="PROSITE" id="PS00150">
    <property type="entry name" value="ACYLPHOSPHATASE_1"/>
    <property type="match status" value="1"/>
</dbReference>
<evidence type="ECO:0000256" key="7">
    <source>
        <dbReference type="ARBA" id="ARBA00048220"/>
    </source>
</evidence>
<dbReference type="Pfam" id="PF00708">
    <property type="entry name" value="Acylphosphatase"/>
    <property type="match status" value="1"/>
</dbReference>
<dbReference type="AlphaFoldDB" id="H1Z478"/>
<dbReference type="STRING" id="937775.Metlim_2584"/>
<dbReference type="InterPro" id="IPR043129">
    <property type="entry name" value="ATPase_NBD"/>
</dbReference>
<dbReference type="Proteomes" id="UP000005741">
    <property type="component" value="Chromosome"/>
</dbReference>
<dbReference type="HOGENOM" id="CLU_009164_0_0_2"/>
<feature type="domain" description="YrdC-like" evidence="11">
    <location>
        <begin position="196"/>
        <end position="373"/>
    </location>
</feature>
<feature type="domain" description="Acylphosphatase-like" evidence="10">
    <location>
        <begin position="4"/>
        <end position="87"/>
    </location>
</feature>
<dbReference type="InterPro" id="IPR017968">
    <property type="entry name" value="Acylphosphatase_CS"/>
</dbReference>
<dbReference type="Pfam" id="PF17788">
    <property type="entry name" value="HypF_C"/>
    <property type="match status" value="1"/>
</dbReference>
<dbReference type="InterPro" id="IPR006070">
    <property type="entry name" value="Sua5-like_dom"/>
</dbReference>
<reference evidence="12 13" key="1">
    <citation type="submission" date="2011-10" db="EMBL/GenBank/DDBJ databases">
        <title>The Improved High-Quality Draft genome of Methanoplanus limicola DSM 2279.</title>
        <authorList>
            <consortium name="US DOE Joint Genome Institute (JGI-PGF)"/>
            <person name="Lucas S."/>
            <person name="Copeland A."/>
            <person name="Lapidus A."/>
            <person name="Glavina del Rio T."/>
            <person name="Dalin E."/>
            <person name="Tice H."/>
            <person name="Bruce D."/>
            <person name="Goodwin L."/>
            <person name="Pitluck S."/>
            <person name="Peters L."/>
            <person name="Mikhailova N."/>
            <person name="Lu M."/>
            <person name="Kyrpides N."/>
            <person name="Mavromatis K."/>
            <person name="Ivanova N."/>
            <person name="Markowitz V."/>
            <person name="Cheng J.-F."/>
            <person name="Hugenholtz P."/>
            <person name="Woyke T."/>
            <person name="Wu D."/>
            <person name="Wirth R."/>
            <person name="Brambilla E.-M."/>
            <person name="Klenk H.-P."/>
            <person name="Eisen J.A."/>
        </authorList>
    </citation>
    <scope>NUCLEOTIDE SEQUENCE [LARGE SCALE GENOMIC DNA]</scope>
    <source>
        <strain evidence="12 13">DSM 2279</strain>
    </source>
</reference>
<evidence type="ECO:0000256" key="2">
    <source>
        <dbReference type="ARBA" id="ARBA00008097"/>
    </source>
</evidence>
<keyword evidence="4" id="KW-0479">Metal-binding</keyword>
<comment type="catalytic activity">
    <reaction evidence="9">
        <text>an acyl phosphate + H2O = a carboxylate + phosphate + H(+)</text>
        <dbReference type="Rhea" id="RHEA:14965"/>
        <dbReference type="ChEBI" id="CHEBI:15377"/>
        <dbReference type="ChEBI" id="CHEBI:15378"/>
        <dbReference type="ChEBI" id="CHEBI:29067"/>
        <dbReference type="ChEBI" id="CHEBI:43474"/>
        <dbReference type="ChEBI" id="CHEBI:59918"/>
        <dbReference type="EC" id="3.6.1.7"/>
    </reaction>
</comment>
<evidence type="ECO:0000259" key="10">
    <source>
        <dbReference type="PROSITE" id="PS51160"/>
    </source>
</evidence>
<evidence type="ECO:0000313" key="13">
    <source>
        <dbReference type="Proteomes" id="UP000005741"/>
    </source>
</evidence>
<gene>
    <name evidence="12" type="ORF">Metlim_2584</name>
</gene>
<name>H1Z478_9EURY</name>
<keyword evidence="3" id="KW-0436">Ligase</keyword>
<dbReference type="InterPro" id="IPR036046">
    <property type="entry name" value="Acylphosphatase-like_dom_sf"/>
</dbReference>
<dbReference type="Gene3D" id="3.30.420.40">
    <property type="match status" value="1"/>
</dbReference>
<dbReference type="GO" id="GO:0016743">
    <property type="term" value="F:carboxyl- or carbamoyltransferase activity"/>
    <property type="evidence" value="ECO:0007669"/>
    <property type="project" value="UniProtKB-UniRule"/>
</dbReference>
<dbReference type="PROSITE" id="PS51160">
    <property type="entry name" value="ACYLPHOSPHATASE_3"/>
    <property type="match status" value="1"/>
</dbReference>